<reference evidence="1 2" key="1">
    <citation type="submission" date="2020-01" db="EMBL/GenBank/DDBJ databases">
        <title>Genome sequence of a 1,3-propanediol producer, Clostridium butyricum S3.</title>
        <authorList>
            <person name="Zhou J."/>
        </authorList>
    </citation>
    <scope>NUCLEOTIDE SEQUENCE [LARGE SCALE GENOMIC DNA]</scope>
    <source>
        <strain evidence="1 2">S3</strain>
    </source>
</reference>
<dbReference type="InterPro" id="IPR050900">
    <property type="entry name" value="Transposase_IS3/IS150/IS904"/>
</dbReference>
<dbReference type="AlphaFoldDB" id="A0A6L9ESV2"/>
<dbReference type="Pfam" id="PF00665">
    <property type="entry name" value="rve"/>
    <property type="match status" value="1"/>
</dbReference>
<proteinExistence type="predicted"/>
<gene>
    <name evidence="1" type="ORF">GND98_018265</name>
</gene>
<dbReference type="Gene3D" id="3.30.420.10">
    <property type="entry name" value="Ribonuclease H-like superfamily/Ribonuclease H"/>
    <property type="match status" value="1"/>
</dbReference>
<dbReference type="SUPFAM" id="SSF53098">
    <property type="entry name" value="Ribonuclease H-like"/>
    <property type="match status" value="1"/>
</dbReference>
<protein>
    <submittedName>
        <fullName evidence="1">IS3 family transposase</fullName>
    </submittedName>
</protein>
<dbReference type="InterPro" id="IPR036397">
    <property type="entry name" value="RNaseH_sf"/>
</dbReference>
<dbReference type="InterPro" id="IPR001584">
    <property type="entry name" value="Integrase_cat-core"/>
</dbReference>
<name>A0A6L9ESV2_CLOBU</name>
<comment type="caution">
    <text evidence="1">The sequence shown here is derived from an EMBL/GenBank/DDBJ whole genome shotgun (WGS) entry which is preliminary data.</text>
</comment>
<dbReference type="PANTHER" id="PTHR46889:SF7">
    <property type="entry name" value="TRANSPOSASE FOR INSERTION SEQUENCE ELEMENT IS904"/>
    <property type="match status" value="1"/>
</dbReference>
<sequence length="382" mass="45228">MVQHFEEEVKRKIVALHVEGRTIKSLVDEYKVSKASISNWVKQYRSECQTNQDLKSEYDYLTENKKLKKQLQEMQKENDFFKKSSGILCKGNRLMVYRFIDDNKQHFGVRWLLRRFSIYPNAYYNYKKARKQAYNDKKKSIYSTIEEIYHENNGVLGYRNMKIFLERKHIYLSCQTVHKYMNTDLKIYSIVRKKKPSYRHGKAYKKFPNLLNQDFAAAKINEKWCTDFTYITLANGQKRYNCSIVDLHDRSVVASLNGKEITSDLAIKTVKKAFAAQHITNNGNILLHSDQGTQFTSKEFVNFCKGNGITQSMSKAGYPYDNAPMERYFNTLKNELINLKYYHNDKELNSDIDNFAYVWYNHLRPHTFNNGLTPFEARYKKN</sequence>
<dbReference type="GO" id="GO:0006313">
    <property type="term" value="P:DNA transposition"/>
    <property type="evidence" value="ECO:0007669"/>
    <property type="project" value="InterPro"/>
</dbReference>
<dbReference type="GO" id="GO:0015074">
    <property type="term" value="P:DNA integration"/>
    <property type="evidence" value="ECO:0007669"/>
    <property type="project" value="InterPro"/>
</dbReference>
<dbReference type="Gene3D" id="1.10.10.60">
    <property type="entry name" value="Homeodomain-like"/>
    <property type="match status" value="1"/>
</dbReference>
<dbReference type="Pfam" id="PF01527">
    <property type="entry name" value="HTH_Tnp_1"/>
    <property type="match status" value="1"/>
</dbReference>
<dbReference type="EMBL" id="WOFV02000097">
    <property type="protein sequence ID" value="NAS19730.1"/>
    <property type="molecule type" value="Genomic_DNA"/>
</dbReference>
<evidence type="ECO:0000313" key="2">
    <source>
        <dbReference type="Proteomes" id="UP000474042"/>
    </source>
</evidence>
<dbReference type="InterPro" id="IPR009057">
    <property type="entry name" value="Homeodomain-like_sf"/>
</dbReference>
<dbReference type="RefSeq" id="WP_124230941.1">
    <property type="nucleotide sequence ID" value="NZ_BKBC01000029.1"/>
</dbReference>
<dbReference type="GO" id="GO:0004803">
    <property type="term" value="F:transposase activity"/>
    <property type="evidence" value="ECO:0007669"/>
    <property type="project" value="InterPro"/>
</dbReference>
<dbReference type="GO" id="GO:0003677">
    <property type="term" value="F:DNA binding"/>
    <property type="evidence" value="ECO:0007669"/>
    <property type="project" value="InterPro"/>
</dbReference>
<dbReference type="PANTHER" id="PTHR46889">
    <property type="entry name" value="TRANSPOSASE INSF FOR INSERTION SEQUENCE IS3B-RELATED"/>
    <property type="match status" value="1"/>
</dbReference>
<evidence type="ECO:0000313" key="1">
    <source>
        <dbReference type="EMBL" id="NAS19730.1"/>
    </source>
</evidence>
<dbReference type="InterPro" id="IPR048020">
    <property type="entry name" value="Transpos_IS3"/>
</dbReference>
<dbReference type="SUPFAM" id="SSF46689">
    <property type="entry name" value="Homeodomain-like"/>
    <property type="match status" value="1"/>
</dbReference>
<accession>A0A6L9ESV2</accession>
<organism evidence="1 2">
    <name type="scientific">Clostridium butyricum</name>
    <dbReference type="NCBI Taxonomy" id="1492"/>
    <lineage>
        <taxon>Bacteria</taxon>
        <taxon>Bacillati</taxon>
        <taxon>Bacillota</taxon>
        <taxon>Clostridia</taxon>
        <taxon>Eubacteriales</taxon>
        <taxon>Clostridiaceae</taxon>
        <taxon>Clostridium</taxon>
    </lineage>
</organism>
<dbReference type="PROSITE" id="PS50994">
    <property type="entry name" value="INTEGRASE"/>
    <property type="match status" value="1"/>
</dbReference>
<dbReference type="InterPro" id="IPR012337">
    <property type="entry name" value="RNaseH-like_sf"/>
</dbReference>
<dbReference type="InterPro" id="IPR002514">
    <property type="entry name" value="Transposase_8"/>
</dbReference>
<dbReference type="NCBIfam" id="NF033516">
    <property type="entry name" value="transpos_IS3"/>
    <property type="match status" value="1"/>
</dbReference>
<dbReference type="Proteomes" id="UP000474042">
    <property type="component" value="Unassembled WGS sequence"/>
</dbReference>